<dbReference type="EMBL" id="LPWH01000015">
    <property type="protein sequence ID" value="POR04327.1"/>
    <property type="molecule type" value="Genomic_DNA"/>
</dbReference>
<evidence type="ECO:0000313" key="2">
    <source>
        <dbReference type="EMBL" id="POR04327.1"/>
    </source>
</evidence>
<feature type="signal peptide" evidence="1">
    <location>
        <begin position="1"/>
        <end position="20"/>
    </location>
</feature>
<proteinExistence type="predicted"/>
<accession>A0A2S4JXR9</accession>
<feature type="chain" id="PRO_5015784468" description="Spore coat protein U domain-containing protein" evidence="1">
    <location>
        <begin position="21"/>
        <end position="160"/>
    </location>
</feature>
<evidence type="ECO:0000256" key="1">
    <source>
        <dbReference type="SAM" id="SignalP"/>
    </source>
</evidence>
<comment type="caution">
    <text evidence="2">The sequence shown here is derived from an EMBL/GenBank/DDBJ whole genome shotgun (WGS) entry which is preliminary data.</text>
</comment>
<dbReference type="AlphaFoldDB" id="A0A2S4JXR9"/>
<dbReference type="OrthoDB" id="9897862at2"/>
<organism evidence="2 3">
    <name type="scientific">Alkalispirochaeta sphaeroplastigenens</name>
    <dbReference type="NCBI Taxonomy" id="1187066"/>
    <lineage>
        <taxon>Bacteria</taxon>
        <taxon>Pseudomonadati</taxon>
        <taxon>Spirochaetota</taxon>
        <taxon>Spirochaetia</taxon>
        <taxon>Spirochaetales</taxon>
        <taxon>Spirochaetaceae</taxon>
        <taxon>Alkalispirochaeta</taxon>
    </lineage>
</organism>
<sequence>MKKGFLVAAMMVTAGTAAFAQLQTSDSVEIRLYGRVAPRVVITASVPDFEVDMLADADDVEVATITEWSNVRAGYQVTLASVQEGRLVNRDDASEFLPYTVTYDGVTWDLSEGAALVTDRASEKSVGSGTDRRLGVNFVYNPDLGDGEYDDDLIFTITAN</sequence>
<reference evidence="3" key="1">
    <citation type="submission" date="2015-12" db="EMBL/GenBank/DDBJ databases">
        <authorList>
            <person name="Lodha T.D."/>
            <person name="Chintalapati S."/>
            <person name="Chintalapati V.R."/>
            <person name="Sravanthi T."/>
        </authorList>
    </citation>
    <scope>NUCLEOTIDE SEQUENCE [LARGE SCALE GENOMIC DNA]</scope>
    <source>
        <strain evidence="3">JC133</strain>
    </source>
</reference>
<dbReference type="RefSeq" id="WP_103679493.1">
    <property type="nucleotide sequence ID" value="NZ_LPWH01000015.1"/>
</dbReference>
<dbReference type="Proteomes" id="UP000237350">
    <property type="component" value="Unassembled WGS sequence"/>
</dbReference>
<keyword evidence="3" id="KW-1185">Reference proteome</keyword>
<evidence type="ECO:0000313" key="3">
    <source>
        <dbReference type="Proteomes" id="UP000237350"/>
    </source>
</evidence>
<evidence type="ECO:0008006" key="4">
    <source>
        <dbReference type="Google" id="ProtNLM"/>
    </source>
</evidence>
<protein>
    <recommendedName>
        <fullName evidence="4">Spore coat protein U domain-containing protein</fullName>
    </recommendedName>
</protein>
<keyword evidence="1" id="KW-0732">Signal</keyword>
<gene>
    <name evidence="2" type="ORF">AU468_03225</name>
</gene>
<name>A0A2S4JXR9_9SPIO</name>